<proteinExistence type="predicted"/>
<evidence type="ECO:0000256" key="1">
    <source>
        <dbReference type="SAM" id="MobiDB-lite"/>
    </source>
</evidence>
<dbReference type="EMBL" id="BOPG01000037">
    <property type="protein sequence ID" value="GIJ58535.1"/>
    <property type="molecule type" value="Genomic_DNA"/>
</dbReference>
<keyword evidence="2" id="KW-1133">Transmembrane helix</keyword>
<feature type="region of interest" description="Disordered" evidence="1">
    <location>
        <begin position="565"/>
        <end position="596"/>
    </location>
</feature>
<evidence type="ECO:0000313" key="4">
    <source>
        <dbReference type="Proteomes" id="UP000612585"/>
    </source>
</evidence>
<name>A0A8J3ZBA7_9ACTN</name>
<reference evidence="3" key="1">
    <citation type="submission" date="2021-01" db="EMBL/GenBank/DDBJ databases">
        <title>Whole genome shotgun sequence of Virgisporangium aurantiacum NBRC 16421.</title>
        <authorList>
            <person name="Komaki H."/>
            <person name="Tamura T."/>
        </authorList>
    </citation>
    <scope>NUCLEOTIDE SEQUENCE</scope>
    <source>
        <strain evidence="3">NBRC 16421</strain>
    </source>
</reference>
<keyword evidence="4" id="KW-1185">Reference proteome</keyword>
<dbReference type="Proteomes" id="UP000612585">
    <property type="component" value="Unassembled WGS sequence"/>
</dbReference>
<evidence type="ECO:0000313" key="3">
    <source>
        <dbReference type="EMBL" id="GIJ58535.1"/>
    </source>
</evidence>
<organism evidence="3 4">
    <name type="scientific">Virgisporangium aurantiacum</name>
    <dbReference type="NCBI Taxonomy" id="175570"/>
    <lineage>
        <taxon>Bacteria</taxon>
        <taxon>Bacillati</taxon>
        <taxon>Actinomycetota</taxon>
        <taxon>Actinomycetes</taxon>
        <taxon>Micromonosporales</taxon>
        <taxon>Micromonosporaceae</taxon>
        <taxon>Virgisporangium</taxon>
    </lineage>
</organism>
<evidence type="ECO:0000256" key="2">
    <source>
        <dbReference type="SAM" id="Phobius"/>
    </source>
</evidence>
<protein>
    <submittedName>
        <fullName evidence="3">Uncharacterized protein</fullName>
    </submittedName>
</protein>
<feature type="transmembrane region" description="Helical" evidence="2">
    <location>
        <begin position="7"/>
        <end position="27"/>
    </location>
</feature>
<feature type="compositionally biased region" description="Polar residues" evidence="1">
    <location>
        <begin position="521"/>
        <end position="533"/>
    </location>
</feature>
<feature type="compositionally biased region" description="Low complexity" evidence="1">
    <location>
        <begin position="582"/>
        <end position="596"/>
    </location>
</feature>
<keyword evidence="2" id="KW-0812">Transmembrane</keyword>
<dbReference type="AlphaFoldDB" id="A0A8J3ZBA7"/>
<gene>
    <name evidence="3" type="ORF">Vau01_060510</name>
</gene>
<feature type="region of interest" description="Disordered" evidence="1">
    <location>
        <begin position="521"/>
        <end position="540"/>
    </location>
</feature>
<feature type="transmembrane region" description="Helical" evidence="2">
    <location>
        <begin position="64"/>
        <end position="85"/>
    </location>
</feature>
<feature type="transmembrane region" description="Helical" evidence="2">
    <location>
        <begin position="92"/>
        <end position="112"/>
    </location>
</feature>
<sequence>MYDRGPLIAWLLTPLVLILGVWLVWYAGAGIFTGGEWAAHQHFWTGLERYFFPGGLNPLRWTGWGYLMVIAWLIAGVGALAASGVDFEEVGIVGLVLAMLFCGVMFFVAVVGNGMDEARGYDGTATSPTTVFVVRDPGNAPSFVRDLTADAEPASGGPCVLLGRHDVVGCVDRGELSVNWEPRVVSIAAAKYQMKTNSASVANTELRENTAGYLYRRGEDGALQVKVSAVRDGKDDRPLHSVVEWDGRGNPTSCLFAGGYAIDTSFNGTHSRNLRDLLADRYPDLLYDDEDVWGYCDGDQPKVVVPVVRQVDYRNRTVLRPAGVLVVSGKNGKTHLDHLRTVAPDDLPGPSYPITMVIKQREMSAWAAGKSPDDDGGFGFELTGAGTQQDNIGVYQLLSKEDGRRYWVSPLRARGSDSEQLVAYAVTPADTVTAGSFNTQRIYVLDDGDERITALTRLENRIKAVLASDPGFYPAGGRVIEFLPLDGRTWQAYGELDGQVKYLFTVPVDESKPVTVANLLTGGQATTPPTNQPGDGAAASPCADFARATREQLRDCAFRALEEDRRRAAAEAAGQTAPPDLPASQPASPSPSSSGR</sequence>
<keyword evidence="2" id="KW-0472">Membrane</keyword>
<dbReference type="RefSeq" id="WP_203999457.1">
    <property type="nucleotide sequence ID" value="NZ_BOPG01000037.1"/>
</dbReference>
<comment type="caution">
    <text evidence="3">The sequence shown here is derived from an EMBL/GenBank/DDBJ whole genome shotgun (WGS) entry which is preliminary data.</text>
</comment>
<accession>A0A8J3ZBA7</accession>